<gene>
    <name evidence="1" type="ORF">ET996_04760</name>
</gene>
<keyword evidence="2" id="KW-1185">Reference proteome</keyword>
<dbReference type="EMBL" id="SDMR01000004">
    <property type="protein sequence ID" value="TBT95431.1"/>
    <property type="molecule type" value="Genomic_DNA"/>
</dbReference>
<dbReference type="OrthoDB" id="4236906at2"/>
<protein>
    <submittedName>
        <fullName evidence="1">Uncharacterized protein</fullName>
    </submittedName>
</protein>
<reference evidence="1 2" key="1">
    <citation type="submission" date="2019-01" db="EMBL/GenBank/DDBJ databases">
        <title>Lactibacter flavus gen. nov., sp. nov., a novel bacterium of the family Propionibacteriaceae isolated from raw milk and dairy products.</title>
        <authorList>
            <person name="Huptas C."/>
            <person name="Wenning M."/>
            <person name="Breitenwieser F."/>
            <person name="Doll E."/>
            <person name="Von Neubeck M."/>
            <person name="Busse H.-J."/>
            <person name="Scherer S."/>
        </authorList>
    </citation>
    <scope>NUCLEOTIDE SEQUENCE [LARGE SCALE GENOMIC DNA]</scope>
    <source>
        <strain evidence="1 2">DSM 22130</strain>
    </source>
</reference>
<name>A0A4V2JT96_PROTD</name>
<sequence length="154" mass="16824">MDIQELLQSVTLRDVRTIQTEATLKLPSTPDTGLSAFGDVTSAGEIAINLNPISWGSALETWFRAVVESEQFKLVAAVAVLYDRADDSQIPDDVRIEFTEKVSIMAAYPYLRVLIQGLAADLRLGTMTLDVLRQGQFKVDAPSNPATPIEPSTD</sequence>
<comment type="caution">
    <text evidence="1">The sequence shown here is derived from an EMBL/GenBank/DDBJ whole genome shotgun (WGS) entry which is preliminary data.</text>
</comment>
<organism evidence="1 2">
    <name type="scientific">Propioniciclava tarda</name>
    <dbReference type="NCBI Taxonomy" id="433330"/>
    <lineage>
        <taxon>Bacteria</taxon>
        <taxon>Bacillati</taxon>
        <taxon>Actinomycetota</taxon>
        <taxon>Actinomycetes</taxon>
        <taxon>Propionibacteriales</taxon>
        <taxon>Propionibacteriaceae</taxon>
        <taxon>Propioniciclava</taxon>
    </lineage>
</organism>
<accession>A0A4V2JT96</accession>
<proteinExistence type="predicted"/>
<dbReference type="Proteomes" id="UP000291933">
    <property type="component" value="Unassembled WGS sequence"/>
</dbReference>
<evidence type="ECO:0000313" key="2">
    <source>
        <dbReference type="Proteomes" id="UP000291933"/>
    </source>
</evidence>
<dbReference type="RefSeq" id="WP_131171424.1">
    <property type="nucleotide sequence ID" value="NZ_FXTL01000004.1"/>
</dbReference>
<dbReference type="AlphaFoldDB" id="A0A4V2JT96"/>
<evidence type="ECO:0000313" key="1">
    <source>
        <dbReference type="EMBL" id="TBT95431.1"/>
    </source>
</evidence>